<proteinExistence type="predicted"/>
<dbReference type="GeneID" id="136077890"/>
<evidence type="ECO:0000313" key="2">
    <source>
        <dbReference type="RefSeq" id="XP_065648189.1"/>
    </source>
</evidence>
<keyword evidence="1" id="KW-1185">Reference proteome</keyword>
<evidence type="ECO:0000313" key="1">
    <source>
        <dbReference type="Proteomes" id="UP001652625"/>
    </source>
</evidence>
<dbReference type="PANTHER" id="PTHR37162:SF11">
    <property type="match status" value="1"/>
</dbReference>
<dbReference type="RefSeq" id="XP_065648189.1">
    <property type="nucleotide sequence ID" value="XM_065792117.1"/>
</dbReference>
<gene>
    <name evidence="2 3" type="primary">LOC136077890</name>
</gene>
<organism evidence="1 3">
    <name type="scientific">Hydra vulgaris</name>
    <name type="common">Hydra</name>
    <name type="synonym">Hydra attenuata</name>
    <dbReference type="NCBI Taxonomy" id="6087"/>
    <lineage>
        <taxon>Eukaryota</taxon>
        <taxon>Metazoa</taxon>
        <taxon>Cnidaria</taxon>
        <taxon>Hydrozoa</taxon>
        <taxon>Hydroidolina</taxon>
        <taxon>Anthoathecata</taxon>
        <taxon>Aplanulata</taxon>
        <taxon>Hydridae</taxon>
        <taxon>Hydra</taxon>
    </lineage>
</organism>
<reference evidence="2 3" key="1">
    <citation type="submission" date="2025-05" db="UniProtKB">
        <authorList>
            <consortium name="RefSeq"/>
        </authorList>
    </citation>
    <scope>IDENTIFICATION</scope>
</reference>
<accession>A0ABM4BGT0</accession>
<evidence type="ECO:0000313" key="3">
    <source>
        <dbReference type="RefSeq" id="XP_065648190.1"/>
    </source>
</evidence>
<dbReference type="Proteomes" id="UP001652625">
    <property type="component" value="Chromosome 03"/>
</dbReference>
<dbReference type="RefSeq" id="XP_065648190.1">
    <property type="nucleotide sequence ID" value="XM_065792118.1"/>
</dbReference>
<dbReference type="PANTHER" id="PTHR37162">
    <property type="entry name" value="HAT FAMILY DIMERISATION DOMAINCONTAINING PROTEIN-RELATED"/>
    <property type="match status" value="1"/>
</dbReference>
<sequence>MLAKILVKYQTTKSSSMNQLDLNVGCSNVHIDDQISHAEIMQALHVVNCNYSFKSTENDNARFTSMFLDSVVAKRYKQGESKIKYQIQFGIAPYVKSMLKSDIKKTPFTFKFDETTTKQIKKQYDGYLQYWSNKKGEIVTSYCGSLFIGHCDHNQLVDHYFKFETDLELDSAYLLHVGMDGPNVNKAFEMKLSLDLKKKSENIFIELGTCNLHKVHTAFRKGIKKLSFDLDELFIDIHFFFKLSSARREDYANLVDVTNLVAEFANKHIETRWLSMKYVAVRILEQWVNLKEYSLTFLPKQKNFNALFKTDRYKRICEALRNDIQTQGYLGFCAFSAQDFEAFLVQFQTESPMIHMLYPGMCKLLNSLLQKFILPKKLKNDNGEFKSQPELLMIDFYKIENHRKLSSIELGTKVKLLLHGAALPNSVDEKFRTECKEFYIASALYLQENLTFHVSLLKHAQFLHPKKRIAPGATSAISNLALKVASVLEKQLGPVFHLNDISSTKESLCDKVRDQWLSYQNEVIPEHFYINSQLPTTSVAQQQTSYWFYAFSTCYLNSISKQSKYKRIDNYWSQVGTICDEAGNLKFPQLLELVKCVLTLSHDNSSPERGFSINKKFIEAHSTNLKEDTIVALRLVKDELYQVGEVMNFQITSNLIKCCKESHQRYKVYLAQRTKLLKAESEKVKQTELLTKSLQQRKTDLELIEADIRVCKAGIEVAETAIDEGNGKLQQALLKVKLDRTVCQTSQAMIDMGIKRKRELQINLDNLEKKKKLVK</sequence>
<name>A0ABM4BGT0_HYDVU</name>
<protein>
    <submittedName>
        <fullName evidence="2 3">Uncharacterized protein LOC136077890</fullName>
    </submittedName>
</protein>